<feature type="domain" description="Immunoglobulin" evidence="3">
    <location>
        <begin position="1605"/>
        <end position="1671"/>
    </location>
</feature>
<dbReference type="Pfam" id="PF18962">
    <property type="entry name" value="Por_Secre_tail"/>
    <property type="match status" value="1"/>
</dbReference>
<feature type="signal peptide" evidence="2">
    <location>
        <begin position="1"/>
        <end position="25"/>
    </location>
</feature>
<feature type="chain" id="PRO_5023150583" evidence="2">
    <location>
        <begin position="26"/>
        <end position="2132"/>
    </location>
</feature>
<evidence type="ECO:0000256" key="1">
    <source>
        <dbReference type="ARBA" id="ARBA00022729"/>
    </source>
</evidence>
<proteinExistence type="predicted"/>
<evidence type="ECO:0000259" key="3">
    <source>
        <dbReference type="SMART" id="SM00409"/>
    </source>
</evidence>
<feature type="domain" description="Immunoglobulin" evidence="3">
    <location>
        <begin position="1694"/>
        <end position="1760"/>
    </location>
</feature>
<dbReference type="GO" id="GO:0005975">
    <property type="term" value="P:carbohydrate metabolic process"/>
    <property type="evidence" value="ECO:0007669"/>
    <property type="project" value="UniProtKB-ARBA"/>
</dbReference>
<dbReference type="SMART" id="SM00612">
    <property type="entry name" value="Kelch"/>
    <property type="match status" value="2"/>
</dbReference>
<feature type="domain" description="Immunoglobulin" evidence="3">
    <location>
        <begin position="1873"/>
        <end position="1939"/>
    </location>
</feature>
<dbReference type="InterPro" id="IPR003599">
    <property type="entry name" value="Ig_sub"/>
</dbReference>
<dbReference type="Gene3D" id="2.60.120.200">
    <property type="match status" value="1"/>
</dbReference>
<dbReference type="CDD" id="cd02851">
    <property type="entry name" value="E_set_GO_C"/>
    <property type="match status" value="1"/>
</dbReference>
<dbReference type="SUPFAM" id="SSF81296">
    <property type="entry name" value="E set domains"/>
    <property type="match status" value="1"/>
</dbReference>
<name>A0A5B7SNG6_9FLAO</name>
<dbReference type="InterPro" id="IPR026444">
    <property type="entry name" value="Secre_tail"/>
</dbReference>
<dbReference type="InterPro" id="IPR013783">
    <property type="entry name" value="Ig-like_fold"/>
</dbReference>
<feature type="domain" description="Immunoglobulin" evidence="3">
    <location>
        <begin position="1159"/>
        <end position="1225"/>
    </location>
</feature>
<feature type="domain" description="Immunoglobulin" evidence="3">
    <location>
        <begin position="1427"/>
        <end position="1493"/>
    </location>
</feature>
<dbReference type="GO" id="GO:0004553">
    <property type="term" value="F:hydrolase activity, hydrolyzing O-glycosyl compounds"/>
    <property type="evidence" value="ECO:0007669"/>
    <property type="project" value="UniProtKB-ARBA"/>
</dbReference>
<feature type="domain" description="Immunoglobulin" evidence="3">
    <location>
        <begin position="1248"/>
        <end position="1314"/>
    </location>
</feature>
<feature type="domain" description="Immunoglobulin" evidence="3">
    <location>
        <begin position="982"/>
        <end position="1046"/>
    </location>
</feature>
<dbReference type="Gene3D" id="2.130.10.80">
    <property type="entry name" value="Galactose oxidase/kelch, beta-propeller"/>
    <property type="match status" value="1"/>
</dbReference>
<dbReference type="RefSeq" id="WP_138852034.1">
    <property type="nucleotide sequence ID" value="NZ_CP040710.1"/>
</dbReference>
<dbReference type="NCBIfam" id="TIGR04183">
    <property type="entry name" value="Por_Secre_tail"/>
    <property type="match status" value="1"/>
</dbReference>
<feature type="domain" description="Immunoglobulin" evidence="3">
    <location>
        <begin position="1516"/>
        <end position="1582"/>
    </location>
</feature>
<dbReference type="EMBL" id="CP040710">
    <property type="protein sequence ID" value="QCW99681.1"/>
    <property type="molecule type" value="Genomic_DNA"/>
</dbReference>
<evidence type="ECO:0000313" key="4">
    <source>
        <dbReference type="EMBL" id="QCW99681.1"/>
    </source>
</evidence>
<dbReference type="InterPro" id="IPR037293">
    <property type="entry name" value="Gal_Oxidase_central_sf"/>
</dbReference>
<dbReference type="InterPro" id="IPR006652">
    <property type="entry name" value="Kelch_1"/>
</dbReference>
<accession>A0A5B7SNG6</accession>
<evidence type="ECO:0000313" key="5">
    <source>
        <dbReference type="Proteomes" id="UP000310017"/>
    </source>
</evidence>
<dbReference type="Pfam" id="PF09118">
    <property type="entry name" value="GO-like_E_set"/>
    <property type="match status" value="1"/>
</dbReference>
<gene>
    <name evidence="4" type="ORF">FGM00_06055</name>
</gene>
<dbReference type="PANTHER" id="PTHR32208:SF56">
    <property type="entry name" value="GALACTOSE OXIDASE-RELATED"/>
    <property type="match status" value="1"/>
</dbReference>
<reference evidence="4 5" key="1">
    <citation type="submission" date="2019-05" db="EMBL/GenBank/DDBJ databases">
        <title>Genome sequencing of F202Z8.</title>
        <authorList>
            <person name="Kwon Y.M."/>
        </authorList>
    </citation>
    <scope>NUCLEOTIDE SEQUENCE [LARGE SCALE GENOMIC DNA]</scope>
    <source>
        <strain evidence="4 5">F202Z8</strain>
    </source>
</reference>
<dbReference type="Proteomes" id="UP000310017">
    <property type="component" value="Chromosome"/>
</dbReference>
<dbReference type="PANTHER" id="PTHR32208">
    <property type="entry name" value="SECRETED PROTEIN-RELATED"/>
    <property type="match status" value="1"/>
</dbReference>
<dbReference type="OrthoDB" id="872573at2"/>
<dbReference type="Gene3D" id="2.60.40.10">
    <property type="entry name" value="Immunoglobulins"/>
    <property type="match status" value="1"/>
</dbReference>
<dbReference type="InterPro" id="IPR011043">
    <property type="entry name" value="Gal_Oxase/kelch_b-propeller"/>
</dbReference>
<dbReference type="Pfam" id="PF13385">
    <property type="entry name" value="Laminin_G_3"/>
    <property type="match status" value="1"/>
</dbReference>
<feature type="domain" description="Immunoglobulin" evidence="3">
    <location>
        <begin position="1070"/>
        <end position="1136"/>
    </location>
</feature>
<organism evidence="4 5">
    <name type="scientific">Aggregatimonas sangjinii</name>
    <dbReference type="NCBI Taxonomy" id="2583587"/>
    <lineage>
        <taxon>Bacteria</taxon>
        <taxon>Pseudomonadati</taxon>
        <taxon>Bacteroidota</taxon>
        <taxon>Flavobacteriia</taxon>
        <taxon>Flavobacteriales</taxon>
        <taxon>Flavobacteriaceae</taxon>
        <taxon>Aggregatimonas</taxon>
    </lineage>
</organism>
<dbReference type="SUPFAM" id="SSF49899">
    <property type="entry name" value="Concanavalin A-like lectins/glucanases"/>
    <property type="match status" value="1"/>
</dbReference>
<keyword evidence="1 2" id="KW-0732">Signal</keyword>
<feature type="domain" description="Immunoglobulin" evidence="3">
    <location>
        <begin position="1962"/>
        <end position="2028"/>
    </location>
</feature>
<evidence type="ECO:0000256" key="2">
    <source>
        <dbReference type="SAM" id="SignalP"/>
    </source>
</evidence>
<dbReference type="KEGG" id="asag:FGM00_06055"/>
<dbReference type="InterPro" id="IPR013320">
    <property type="entry name" value="ConA-like_dom_sf"/>
</dbReference>
<dbReference type="InterPro" id="IPR014756">
    <property type="entry name" value="Ig_E-set"/>
</dbReference>
<dbReference type="InterPro" id="IPR015202">
    <property type="entry name" value="GO-like_E_set"/>
</dbReference>
<keyword evidence="5" id="KW-1185">Reference proteome</keyword>
<protein>
    <submittedName>
        <fullName evidence="4">DUF1929 domain-containing protein</fullName>
    </submittedName>
</protein>
<dbReference type="SUPFAM" id="SSF50965">
    <property type="entry name" value="Galactose oxidase, central domain"/>
    <property type="match status" value="1"/>
</dbReference>
<dbReference type="SMART" id="SM00409">
    <property type="entry name" value="IG"/>
    <property type="match status" value="10"/>
</dbReference>
<sequence>MGKLSFFYCSVAFFISILCTTSTTAQTPSQEGAWGDVIPFEIVPVAVANLPDGQLITWSSQFPNTFVGSGTGMTLTQLFDPAIDATLPATTTQTDHDMFCPGINNLSDGRILSAGGTSSQRTSIYDPSTGTWSKADDMNVPRGYQGNVTLSDGSVFTVGGSWDVGPDGGKNAELWTPETGWSYLPGIDSDDFLHNANDRVLESQGLFRLDNHVWLWPAPNGTIFQAGPGEQMHWIDVNGNNGAGSWVTAGQRSNDTYSMKGTTVMFDIGKVLKVGGSRSYDSNTPAKERSFVIDINGTYGSTATVTETANTLEFARTMHNSTVLPNGEVLVTGGLDHAETFTDIGAALTAEIYNPTTNSWRSVAGMATPRTYHSVAILLLDGRVFVGGGGLCDNTPGCVNNDNAEIYSPPYLFDATGNLATRPEIITTPLTADYNSSITVETDRNVSEFSLIRFSAATHSTNNEQRRIPLATVEGTSHTLTIPDRNLLPPGYYMLFALNADGVPSVAKAIRIGTDIPLVTDPSLVLDLKFDDASGSDLADASQYANDASIYDVDNNRAVKEANSNSLGTGLFGGALVTDGFKFQSNTIAEIPYSESIASIDRFVTVLAWVKRDEVVNNASIFTHDYPNMFFGFHNSLYKWEFDTDQGRASCYAGYTPPGVWVHMAATYDGETARLYANGQEISAKLISGNIRINPSEPDFSSFNVSGFYERRTNPSGDYNGSGVTDELDGSIDELKVYNKVLNAEEIKAIFDLGQGLPMVPECVSQPLVAEYKIGASGTWISGANVNANEGEAIYIRIKDFSDEFLITIPEIDGDTFSSLSDFNTADGYRIGTGTRRGDNDGLLDSEDSGQYVLTTTEGCLTVINLSVIGVCGPEDTPIIPEYRLNGVWQSGENNLNVEEGTEVMFSILPNNLDVTVTFPDGTVVGDDYNLGEVTNVQNGPYILTSAEGCSTIVHLTVGDAECPEGTIVPEYTIDGVAQSGANTITVDEGQEVILSILPDNLGTIITLPNGAVVGDNYVIDGILPAQSGEYTFTSTTGCTATLNIDVTAGCSPGQIIPEYRLDGVWDSGLNDLNVAVGTEVMFSMLPNYIGVTVTFPDGTVVGDDFNIGAVDESDSGAYTLLSAEGCSTNINLTVGDANCLSGDVVPVYTIDGITQSGAGAITIQEGQSVVLSILPDGVGAAITLPNGDQVGDTYDLGHVAPAQSGTYTFTSSEGCVETLDITVEALSCQTGDLIPEYTIDGSTQSGSGTITILEGQSVVLSMLPDGIGLTITLPSGTEVVDNYDLGNVVPSQSGIYTFTSADGCVETLDIIVEAADNCQPGQIIPEYRLDGIWDSGLNDLTVAVGTEVMFSMLPNNIGVTVEFPDGTIVGDDFNIGTVTPANNGAYILRSSQGCTTIINLMVGDEGCQSGDVLPEYTIDGITQSGADAITIQEGQSVVLSMLPDGVGLTITLPNGTQVGDDYDLGNVVSSQSGIYTFTSAEGCVETLDITVETISCQAGDVIPEYTIDGITQSGAGAITIQEGQSVVLSMLPDGVGLTITLPNGTQVGDDYDLGNVVPSQSGIYTFTSAEGCVETLDITVETISCQAGDVIPEYTIDGITQSGAGAITIQEGQSVVLSMLPDGVSLTITLPNGTEVGDNHDLGNVVPSQSGIYTFTSAEGCVETLDITVETISCQAGDVIPEYTIDGITQSGAGAITVQEGQSVLLSMLPDGVGLTITLPNGDQVGDNYNLGNVIPSQSGIYTFTSAEGCGEILDITVEADDNCQPGQIIPEYRLNGIWDSGLNDLTVAYGTGVMFSMLPNNIGVTVEFPDGTIVGDNYNIGAVTPTNNGAYILRSSQGCQTTINLTVEEQNCQPDAVIPEYTVDGNTQSGAGNITVEEGQLVVLSMVPDGIGLTITLPSGAQVGDNYNLGNIIPSQGGIYTFTSDAGCVETLTINVNPASCQPGDIIPEYRLDGIWSSGLNDLTVDEGTEVMFSMLPNNIGVTVEFPNGTVVGDDFNIGAVTSANNGAYVLTSSAGCQTTINLTVASASRADFNTGTADSTANDTFTRGVSMVYPNPTEGLLHINLNGFENQQLVAMVFNSMGQLVFESHFNKEHGVQEQIDLNTLPDGLYRLTLQSATHKQIHSVLIRR</sequence>